<gene>
    <name evidence="3" type="ORF">NPX13_g6872</name>
</gene>
<protein>
    <submittedName>
        <fullName evidence="3">Uncharacterized protein</fullName>
    </submittedName>
</protein>
<comment type="caution">
    <text evidence="3">The sequence shown here is derived from an EMBL/GenBank/DDBJ whole genome shotgun (WGS) entry which is preliminary data.</text>
</comment>
<dbReference type="EMBL" id="JANPWZ010001272">
    <property type="protein sequence ID" value="KAJ3567144.1"/>
    <property type="molecule type" value="Genomic_DNA"/>
</dbReference>
<keyword evidence="2" id="KW-0472">Membrane</keyword>
<evidence type="ECO:0000313" key="4">
    <source>
        <dbReference type="Proteomes" id="UP001148614"/>
    </source>
</evidence>
<feature type="compositionally biased region" description="Basic and acidic residues" evidence="1">
    <location>
        <begin position="100"/>
        <end position="117"/>
    </location>
</feature>
<sequence>MPVVLGRPLLFKNNEYIVAPDVKHWKRDDEGPVLLSAIIFPVIVILVLVPFFILMYRAWRWERVNGRNTKLPEIKQEENGQFEKAELSCGSSVIISEMDSQSKAEELPEREGGRPHEMLGTMSFPQELPGDLLEMPAEVHKKS</sequence>
<dbReference type="OrthoDB" id="4761494at2759"/>
<organism evidence="3 4">
    <name type="scientific">Xylaria arbuscula</name>
    <dbReference type="NCBI Taxonomy" id="114810"/>
    <lineage>
        <taxon>Eukaryota</taxon>
        <taxon>Fungi</taxon>
        <taxon>Dikarya</taxon>
        <taxon>Ascomycota</taxon>
        <taxon>Pezizomycotina</taxon>
        <taxon>Sordariomycetes</taxon>
        <taxon>Xylariomycetidae</taxon>
        <taxon>Xylariales</taxon>
        <taxon>Xylariaceae</taxon>
        <taxon>Xylaria</taxon>
    </lineage>
</organism>
<keyword evidence="2" id="KW-0812">Transmembrane</keyword>
<proteinExistence type="predicted"/>
<name>A0A9W8TKZ7_9PEZI</name>
<keyword evidence="4" id="KW-1185">Reference proteome</keyword>
<reference evidence="3" key="1">
    <citation type="submission" date="2022-07" db="EMBL/GenBank/DDBJ databases">
        <title>Genome Sequence of Xylaria arbuscula.</title>
        <authorList>
            <person name="Buettner E."/>
        </authorList>
    </citation>
    <scope>NUCLEOTIDE SEQUENCE</scope>
    <source>
        <strain evidence="3">VT107</strain>
    </source>
</reference>
<dbReference type="VEuPathDB" id="FungiDB:F4678DRAFT_414969"/>
<evidence type="ECO:0000256" key="2">
    <source>
        <dbReference type="SAM" id="Phobius"/>
    </source>
</evidence>
<feature type="transmembrane region" description="Helical" evidence="2">
    <location>
        <begin position="33"/>
        <end position="56"/>
    </location>
</feature>
<keyword evidence="2" id="KW-1133">Transmembrane helix</keyword>
<dbReference type="Proteomes" id="UP001148614">
    <property type="component" value="Unassembled WGS sequence"/>
</dbReference>
<feature type="region of interest" description="Disordered" evidence="1">
    <location>
        <begin position="98"/>
        <end position="143"/>
    </location>
</feature>
<evidence type="ECO:0000256" key="1">
    <source>
        <dbReference type="SAM" id="MobiDB-lite"/>
    </source>
</evidence>
<accession>A0A9W8TKZ7</accession>
<dbReference type="AlphaFoldDB" id="A0A9W8TKZ7"/>
<evidence type="ECO:0000313" key="3">
    <source>
        <dbReference type="EMBL" id="KAJ3567144.1"/>
    </source>
</evidence>